<dbReference type="PROSITE" id="PS51483">
    <property type="entry name" value="B5"/>
    <property type="match status" value="1"/>
</dbReference>
<feature type="domain" description="FDX-ACB" evidence="18">
    <location>
        <begin position="715"/>
        <end position="808"/>
    </location>
</feature>
<dbReference type="Pfam" id="PF03483">
    <property type="entry name" value="B3_4"/>
    <property type="match status" value="1"/>
</dbReference>
<dbReference type="SUPFAM" id="SSF50249">
    <property type="entry name" value="Nucleic acid-binding proteins"/>
    <property type="match status" value="1"/>
</dbReference>
<dbReference type="NCBIfam" id="NF045760">
    <property type="entry name" value="YtpR"/>
    <property type="match status" value="1"/>
</dbReference>
<keyword evidence="21" id="KW-1185">Reference proteome</keyword>
<evidence type="ECO:0000256" key="15">
    <source>
        <dbReference type="HAMAP-Rule" id="MF_00283"/>
    </source>
</evidence>
<dbReference type="Pfam" id="PF03484">
    <property type="entry name" value="B5"/>
    <property type="match status" value="1"/>
</dbReference>
<evidence type="ECO:0000313" key="21">
    <source>
        <dbReference type="Proteomes" id="UP000242310"/>
    </source>
</evidence>
<dbReference type="SMART" id="SM00873">
    <property type="entry name" value="B3_4"/>
    <property type="match status" value="1"/>
</dbReference>
<dbReference type="NCBIfam" id="TIGR00472">
    <property type="entry name" value="pheT_bact"/>
    <property type="match status" value="1"/>
</dbReference>
<feature type="binding site" evidence="15">
    <location>
        <position position="461"/>
    </location>
    <ligand>
        <name>Mg(2+)</name>
        <dbReference type="ChEBI" id="CHEBI:18420"/>
        <note>shared with alpha subunit</note>
    </ligand>
</feature>
<evidence type="ECO:0000256" key="2">
    <source>
        <dbReference type="ARBA" id="ARBA00008653"/>
    </source>
</evidence>
<gene>
    <name evidence="15" type="primary">pheT</name>
    <name evidence="20" type="ORF">B0H94_109101</name>
</gene>
<dbReference type="EMBL" id="PYAV01000009">
    <property type="protein sequence ID" value="PSL44042.1"/>
    <property type="molecule type" value="Genomic_DNA"/>
</dbReference>
<dbReference type="InterPro" id="IPR036690">
    <property type="entry name" value="Fdx_antiC-bd_sf"/>
</dbReference>
<dbReference type="FunFam" id="3.30.930.10:FF:000022">
    <property type="entry name" value="Phenylalanine--tRNA ligase beta subunit"/>
    <property type="match status" value="1"/>
</dbReference>
<dbReference type="SUPFAM" id="SSF55681">
    <property type="entry name" value="Class II aaRS and biotin synthetases"/>
    <property type="match status" value="1"/>
</dbReference>
<dbReference type="Gene3D" id="2.40.50.140">
    <property type="entry name" value="Nucleic acid-binding proteins"/>
    <property type="match status" value="1"/>
</dbReference>
<comment type="catalytic activity">
    <reaction evidence="14 15">
        <text>tRNA(Phe) + L-phenylalanine + ATP = L-phenylalanyl-tRNA(Phe) + AMP + diphosphate + H(+)</text>
        <dbReference type="Rhea" id="RHEA:19413"/>
        <dbReference type="Rhea" id="RHEA-COMP:9668"/>
        <dbReference type="Rhea" id="RHEA-COMP:9699"/>
        <dbReference type="ChEBI" id="CHEBI:15378"/>
        <dbReference type="ChEBI" id="CHEBI:30616"/>
        <dbReference type="ChEBI" id="CHEBI:33019"/>
        <dbReference type="ChEBI" id="CHEBI:58095"/>
        <dbReference type="ChEBI" id="CHEBI:78442"/>
        <dbReference type="ChEBI" id="CHEBI:78531"/>
        <dbReference type="ChEBI" id="CHEBI:456215"/>
        <dbReference type="EC" id="6.1.1.20"/>
    </reaction>
</comment>
<dbReference type="OrthoDB" id="9805455at2"/>
<comment type="subunit">
    <text evidence="3 15">Tetramer of two alpha and two beta subunits.</text>
</comment>
<dbReference type="Pfam" id="PF03147">
    <property type="entry name" value="FDX-ACB"/>
    <property type="match status" value="1"/>
</dbReference>
<dbReference type="SUPFAM" id="SSF54991">
    <property type="entry name" value="Anticodon-binding domain of PheRS"/>
    <property type="match status" value="1"/>
</dbReference>
<evidence type="ECO:0000256" key="9">
    <source>
        <dbReference type="ARBA" id="ARBA00022840"/>
    </source>
</evidence>
<dbReference type="InterPro" id="IPR033714">
    <property type="entry name" value="tRNA_bind_bactPheRS"/>
</dbReference>
<evidence type="ECO:0000256" key="16">
    <source>
        <dbReference type="PROSITE-ProRule" id="PRU00209"/>
    </source>
</evidence>
<dbReference type="AlphaFoldDB" id="A0A2P8HCZ8"/>
<proteinExistence type="inferred from homology"/>
<keyword evidence="11 16" id="KW-0694">RNA-binding</keyword>
<evidence type="ECO:0000259" key="19">
    <source>
        <dbReference type="PROSITE" id="PS51483"/>
    </source>
</evidence>
<dbReference type="Pfam" id="PF01588">
    <property type="entry name" value="tRNA_bind"/>
    <property type="match status" value="1"/>
</dbReference>
<keyword evidence="13 15" id="KW-0030">Aminoacyl-tRNA synthetase</keyword>
<dbReference type="FunFam" id="3.50.40.10:FF:000001">
    <property type="entry name" value="Phenylalanine--tRNA ligase beta subunit"/>
    <property type="match status" value="1"/>
</dbReference>
<organism evidence="20 21">
    <name type="scientific">Salsuginibacillus halophilus</name>
    <dbReference type="NCBI Taxonomy" id="517424"/>
    <lineage>
        <taxon>Bacteria</taxon>
        <taxon>Bacillati</taxon>
        <taxon>Bacillota</taxon>
        <taxon>Bacilli</taxon>
        <taxon>Bacillales</taxon>
        <taxon>Bacillaceae</taxon>
        <taxon>Salsuginibacillus</taxon>
    </lineage>
</organism>
<dbReference type="Gene3D" id="3.30.56.10">
    <property type="match status" value="2"/>
</dbReference>
<dbReference type="SUPFAM" id="SSF56037">
    <property type="entry name" value="PheT/TilS domain"/>
    <property type="match status" value="1"/>
</dbReference>
<dbReference type="InterPro" id="IPR041616">
    <property type="entry name" value="PheRS_beta_core"/>
</dbReference>
<comment type="caution">
    <text evidence="20">The sequence shown here is derived from an EMBL/GenBank/DDBJ whole genome shotgun (WGS) entry which is preliminary data.</text>
</comment>
<comment type="cofactor">
    <cofactor evidence="15">
        <name>Mg(2+)</name>
        <dbReference type="ChEBI" id="CHEBI:18420"/>
    </cofactor>
    <text evidence="15">Binds 2 magnesium ions per tetramer.</text>
</comment>
<accession>A0A2P8HCZ8</accession>
<dbReference type="InterPro" id="IPR005146">
    <property type="entry name" value="B3/B4_tRNA-bd"/>
</dbReference>
<comment type="subcellular location">
    <subcellularLocation>
        <location evidence="1 15">Cytoplasm</location>
    </subcellularLocation>
</comment>
<dbReference type="SMART" id="SM00896">
    <property type="entry name" value="FDX-ACB"/>
    <property type="match status" value="1"/>
</dbReference>
<dbReference type="GO" id="GO:0009328">
    <property type="term" value="C:phenylalanine-tRNA ligase complex"/>
    <property type="evidence" value="ECO:0007669"/>
    <property type="project" value="TreeGrafter"/>
</dbReference>
<dbReference type="PANTHER" id="PTHR10947:SF0">
    <property type="entry name" value="PHENYLALANINE--TRNA LIGASE BETA SUBUNIT"/>
    <property type="match status" value="1"/>
</dbReference>
<evidence type="ECO:0000259" key="17">
    <source>
        <dbReference type="PROSITE" id="PS50886"/>
    </source>
</evidence>
<dbReference type="GO" id="GO:0004826">
    <property type="term" value="F:phenylalanine-tRNA ligase activity"/>
    <property type="evidence" value="ECO:0007669"/>
    <property type="project" value="UniProtKB-UniRule"/>
</dbReference>
<dbReference type="InterPro" id="IPR004532">
    <property type="entry name" value="Phe-tRNA-ligase_IIc_bsu_bact"/>
</dbReference>
<dbReference type="RefSeq" id="WP_106589145.1">
    <property type="nucleotide sequence ID" value="NZ_PYAV01000009.1"/>
</dbReference>
<keyword evidence="9 15" id="KW-0067">ATP-binding</keyword>
<sequence length="809" mass="88716">MLVSLQWLNDYIDISDLTAEEAAEKLTRGGIEVDHIHRYHNGLEQLVVGEVLEVSQHPEADKLSVCQVDTGDGTSQIVCGAPNVAEGQKVAVALPGAELPNGMVIKEAKLRGQPSQGMICSLNELGISDSVIPKEEADGITVLPQEAEVGTDAAELLQLNDAVLELDLTPNRADGLSMIGLAYEMAALLEREMKLPEIDHGTKRGNAADEVSVQIDVPEDAPYYGAKVCHNVTLQSSPLWLKTRLMAAGIRPINNVVDITNFVLLEYGQPLHAFDFDAFASNEVLVRRALDGETIETLDGTTRTLQPEHLVITNGDKPHAVAGVMGGAESEVTDATATILLEAAQFNSSSVRRASKDLGLRSESSLRFEKGIDTSRTPEAAERAARLFESLAGADVLYGTVEADYRPGTEQTITTTAAKINNRLGTALSTDEITAIFERLDLQVQKDKDHLTVYVPPRRADLAIEEDLSEEVARIYGYDQIPSTLPEGTTTVGRLSQYQARRRSVRRFLEMSGIHEAVTYSLTRDDAKDEFRLPAHAEQYPVHVAMPMSADRSVMRTSLIPHLLEALSYNRNRQMEDTALFEMGSVFLSDEPVVEKQPNEREMIALTVSGTWQSHRWRGEKQPVDFFTIKGVIEGMLTELGLFEAAAFVPNTAMEGFHPGRTAEIEVHGEKLGVIGEIHPSMQKAYDLAPVYAAQLDIEKLLQLDADPVKYTALPRFPAVTRDLAVVVSSSVAAGEVARIIEESGQPLLESVALFDVYEGEHIEEGKKSLAFSLRYRDPEKTLTDDEVSHVHENIVQNLERKAGAALRS</sequence>
<dbReference type="InterPro" id="IPR045060">
    <property type="entry name" value="Phe-tRNA-ligase_IIc_bsu"/>
</dbReference>
<comment type="similarity">
    <text evidence="2 15">Belongs to the phenylalanyl-tRNA synthetase beta subunit family. Type 1 subfamily.</text>
</comment>
<evidence type="ECO:0000256" key="8">
    <source>
        <dbReference type="ARBA" id="ARBA00022741"/>
    </source>
</evidence>
<dbReference type="GO" id="GO:0005524">
    <property type="term" value="F:ATP binding"/>
    <property type="evidence" value="ECO:0007669"/>
    <property type="project" value="UniProtKB-UniRule"/>
</dbReference>
<evidence type="ECO:0000256" key="10">
    <source>
        <dbReference type="ARBA" id="ARBA00022842"/>
    </source>
</evidence>
<dbReference type="InterPro" id="IPR009061">
    <property type="entry name" value="DNA-bd_dom_put_sf"/>
</dbReference>
<dbReference type="InterPro" id="IPR002547">
    <property type="entry name" value="tRNA-bd_dom"/>
</dbReference>
<evidence type="ECO:0000256" key="1">
    <source>
        <dbReference type="ARBA" id="ARBA00004496"/>
    </source>
</evidence>
<evidence type="ECO:0000256" key="14">
    <source>
        <dbReference type="ARBA" id="ARBA00049255"/>
    </source>
</evidence>
<evidence type="ECO:0000256" key="13">
    <source>
        <dbReference type="ARBA" id="ARBA00023146"/>
    </source>
</evidence>
<dbReference type="SMART" id="SM00874">
    <property type="entry name" value="B5"/>
    <property type="match status" value="1"/>
</dbReference>
<dbReference type="FunFam" id="3.30.56.10:FF:000002">
    <property type="entry name" value="Phenylalanine--tRNA ligase beta subunit"/>
    <property type="match status" value="1"/>
</dbReference>
<feature type="binding site" evidence="15">
    <location>
        <position position="470"/>
    </location>
    <ligand>
        <name>Mg(2+)</name>
        <dbReference type="ChEBI" id="CHEBI:18420"/>
        <note>shared with alpha subunit</note>
    </ligand>
</feature>
<dbReference type="Pfam" id="PF17759">
    <property type="entry name" value="tRNA_synthFbeta"/>
    <property type="match status" value="1"/>
</dbReference>
<feature type="domain" description="TRNA-binding" evidence="17">
    <location>
        <begin position="40"/>
        <end position="154"/>
    </location>
</feature>
<evidence type="ECO:0000256" key="4">
    <source>
        <dbReference type="ARBA" id="ARBA00022490"/>
    </source>
</evidence>
<dbReference type="InterPro" id="IPR005121">
    <property type="entry name" value="Fdx_antiC-bd"/>
</dbReference>
<evidence type="ECO:0000256" key="5">
    <source>
        <dbReference type="ARBA" id="ARBA00022555"/>
    </source>
</evidence>
<dbReference type="Proteomes" id="UP000242310">
    <property type="component" value="Unassembled WGS sequence"/>
</dbReference>
<dbReference type="PROSITE" id="PS50886">
    <property type="entry name" value="TRBD"/>
    <property type="match status" value="1"/>
</dbReference>
<keyword evidence="6 15" id="KW-0436">Ligase</keyword>
<dbReference type="SUPFAM" id="SSF46955">
    <property type="entry name" value="Putative DNA-binding domain"/>
    <property type="match status" value="1"/>
</dbReference>
<protein>
    <recommendedName>
        <fullName evidence="15">Phenylalanine--tRNA ligase beta subunit</fullName>
        <ecNumber evidence="15">6.1.1.20</ecNumber>
    </recommendedName>
    <alternativeName>
        <fullName evidence="15">Phenylalanyl-tRNA synthetase beta subunit</fullName>
        <shortName evidence="15">PheRS</shortName>
    </alternativeName>
</protein>
<dbReference type="InterPro" id="IPR012340">
    <property type="entry name" value="NA-bd_OB-fold"/>
</dbReference>
<evidence type="ECO:0000259" key="18">
    <source>
        <dbReference type="PROSITE" id="PS51447"/>
    </source>
</evidence>
<keyword evidence="4 15" id="KW-0963">Cytoplasm</keyword>
<dbReference type="Gene3D" id="3.30.70.380">
    <property type="entry name" value="Ferrodoxin-fold anticodon-binding domain"/>
    <property type="match status" value="1"/>
</dbReference>
<dbReference type="CDD" id="cd02796">
    <property type="entry name" value="tRNA_bind_bactPheRS"/>
    <property type="match status" value="1"/>
</dbReference>
<dbReference type="FunFam" id="3.30.70.380:FF:000001">
    <property type="entry name" value="Phenylalanine--tRNA ligase beta subunit"/>
    <property type="match status" value="1"/>
</dbReference>
<dbReference type="Gene3D" id="3.50.40.10">
    <property type="entry name" value="Phenylalanyl-trna Synthetase, Chain B, domain 3"/>
    <property type="match status" value="1"/>
</dbReference>
<name>A0A2P8HCZ8_9BACI</name>
<evidence type="ECO:0000256" key="12">
    <source>
        <dbReference type="ARBA" id="ARBA00022917"/>
    </source>
</evidence>
<dbReference type="InterPro" id="IPR045864">
    <property type="entry name" value="aa-tRNA-synth_II/BPL/LPL"/>
</dbReference>
<dbReference type="Gene3D" id="3.30.930.10">
    <property type="entry name" value="Bira Bifunctional Protein, Domain 2"/>
    <property type="match status" value="1"/>
</dbReference>
<keyword evidence="7 15" id="KW-0479">Metal-binding</keyword>
<evidence type="ECO:0000256" key="6">
    <source>
        <dbReference type="ARBA" id="ARBA00022598"/>
    </source>
</evidence>
<evidence type="ECO:0000256" key="7">
    <source>
        <dbReference type="ARBA" id="ARBA00022723"/>
    </source>
</evidence>
<dbReference type="InterPro" id="IPR020825">
    <property type="entry name" value="Phe-tRNA_synthase-like_B3/B4"/>
</dbReference>
<evidence type="ECO:0000256" key="11">
    <source>
        <dbReference type="ARBA" id="ARBA00022884"/>
    </source>
</evidence>
<dbReference type="FunFam" id="2.40.50.140:FF:000045">
    <property type="entry name" value="Phenylalanine--tRNA ligase beta subunit"/>
    <property type="match status" value="1"/>
</dbReference>
<keyword evidence="12 15" id="KW-0648">Protein biosynthesis</keyword>
<dbReference type="CDD" id="cd00769">
    <property type="entry name" value="PheRS_beta_core"/>
    <property type="match status" value="1"/>
</dbReference>
<evidence type="ECO:0000313" key="20">
    <source>
        <dbReference type="EMBL" id="PSL44042.1"/>
    </source>
</evidence>
<evidence type="ECO:0000256" key="3">
    <source>
        <dbReference type="ARBA" id="ARBA00011209"/>
    </source>
</evidence>
<keyword evidence="5 16" id="KW-0820">tRNA-binding</keyword>
<dbReference type="InterPro" id="IPR005147">
    <property type="entry name" value="tRNA_synthase_B5-dom"/>
</dbReference>
<dbReference type="GO" id="GO:0000287">
    <property type="term" value="F:magnesium ion binding"/>
    <property type="evidence" value="ECO:0007669"/>
    <property type="project" value="UniProtKB-UniRule"/>
</dbReference>
<keyword evidence="10 15" id="KW-0460">Magnesium</keyword>
<dbReference type="GO" id="GO:0006432">
    <property type="term" value="P:phenylalanyl-tRNA aminoacylation"/>
    <property type="evidence" value="ECO:0007669"/>
    <property type="project" value="UniProtKB-UniRule"/>
</dbReference>
<feature type="binding site" evidence="15">
    <location>
        <position position="467"/>
    </location>
    <ligand>
        <name>Mg(2+)</name>
        <dbReference type="ChEBI" id="CHEBI:18420"/>
        <note>shared with alpha subunit</note>
    </ligand>
</feature>
<dbReference type="EC" id="6.1.1.20" evidence="15"/>
<dbReference type="GO" id="GO:0140096">
    <property type="term" value="F:catalytic activity, acting on a protein"/>
    <property type="evidence" value="ECO:0007669"/>
    <property type="project" value="UniProtKB-ARBA"/>
</dbReference>
<feature type="domain" description="B5" evidence="19">
    <location>
        <begin position="408"/>
        <end position="483"/>
    </location>
</feature>
<dbReference type="GO" id="GO:0000049">
    <property type="term" value="F:tRNA binding"/>
    <property type="evidence" value="ECO:0007669"/>
    <property type="project" value="UniProtKB-UniRule"/>
</dbReference>
<dbReference type="HAMAP" id="MF_00283">
    <property type="entry name" value="Phe_tRNA_synth_beta1"/>
    <property type="match status" value="1"/>
</dbReference>
<dbReference type="PROSITE" id="PS51447">
    <property type="entry name" value="FDX_ACB"/>
    <property type="match status" value="1"/>
</dbReference>
<reference evidence="20 21" key="1">
    <citation type="submission" date="2018-03" db="EMBL/GenBank/DDBJ databases">
        <title>Genomic Encyclopedia of Type Strains, Phase III (KMG-III): the genomes of soil and plant-associated and newly described type strains.</title>
        <authorList>
            <person name="Whitman W."/>
        </authorList>
    </citation>
    <scope>NUCLEOTIDE SEQUENCE [LARGE SCALE GENOMIC DNA]</scope>
    <source>
        <strain evidence="20 21">CGMCC 1.07653</strain>
    </source>
</reference>
<dbReference type="PANTHER" id="PTHR10947">
    <property type="entry name" value="PHENYLALANYL-TRNA SYNTHETASE BETA CHAIN AND LEUCINE-RICH REPEAT-CONTAINING PROTEIN 47"/>
    <property type="match status" value="1"/>
</dbReference>
<dbReference type="GO" id="GO:0016740">
    <property type="term" value="F:transferase activity"/>
    <property type="evidence" value="ECO:0007669"/>
    <property type="project" value="UniProtKB-ARBA"/>
</dbReference>
<keyword evidence="8 15" id="KW-0547">Nucleotide-binding</keyword>
<feature type="binding site" evidence="15">
    <location>
        <position position="471"/>
    </location>
    <ligand>
        <name>Mg(2+)</name>
        <dbReference type="ChEBI" id="CHEBI:18420"/>
        <note>shared with alpha subunit</note>
    </ligand>
</feature>